<dbReference type="Proteomes" id="UP000077755">
    <property type="component" value="Chromosome 2"/>
</dbReference>
<protein>
    <submittedName>
        <fullName evidence="2">Uncharacterized protein</fullName>
    </submittedName>
</protein>
<dbReference type="AlphaFoldDB" id="A0A166E9R0"/>
<dbReference type="EMBL" id="CP093344">
    <property type="protein sequence ID" value="WOG88794.1"/>
    <property type="molecule type" value="Genomic_DNA"/>
</dbReference>
<accession>A0A166E9R0</accession>
<evidence type="ECO:0000313" key="4">
    <source>
        <dbReference type="Proteomes" id="UP000077755"/>
    </source>
</evidence>
<gene>
    <name evidence="2" type="ORF">DCAR_007111</name>
    <name evidence="3" type="ORF">DCAR_0208029</name>
</gene>
<evidence type="ECO:0000256" key="1">
    <source>
        <dbReference type="SAM" id="MobiDB-lite"/>
    </source>
</evidence>
<sequence>MEDLWGFPPKQSNHPAPPPPPPKMLGGKSPGRMSKKFEKTKEKASLSMKKVKHGASDGVHWIKIKCHASKGGSFK</sequence>
<reference evidence="2" key="1">
    <citation type="journal article" date="2016" name="Nat. Genet.">
        <title>A high-quality carrot genome assembly provides new insights into carotenoid accumulation and asterid genome evolution.</title>
        <authorList>
            <person name="Iorizzo M."/>
            <person name="Ellison S."/>
            <person name="Senalik D."/>
            <person name="Zeng P."/>
            <person name="Satapoomin P."/>
            <person name="Huang J."/>
            <person name="Bowman M."/>
            <person name="Iovene M."/>
            <person name="Sanseverino W."/>
            <person name="Cavagnaro P."/>
            <person name="Yildiz M."/>
            <person name="Macko-Podgorni A."/>
            <person name="Moranska E."/>
            <person name="Grzebelus E."/>
            <person name="Grzebelus D."/>
            <person name="Ashrafi H."/>
            <person name="Zheng Z."/>
            <person name="Cheng S."/>
            <person name="Spooner D."/>
            <person name="Van Deynze A."/>
            <person name="Simon P."/>
        </authorList>
    </citation>
    <scope>NUCLEOTIDE SEQUENCE [LARGE SCALE GENOMIC DNA]</scope>
    <source>
        <tissue evidence="2">Leaf</tissue>
    </source>
</reference>
<organism evidence="2">
    <name type="scientific">Daucus carota subsp. sativus</name>
    <name type="common">Carrot</name>
    <dbReference type="NCBI Taxonomy" id="79200"/>
    <lineage>
        <taxon>Eukaryota</taxon>
        <taxon>Viridiplantae</taxon>
        <taxon>Streptophyta</taxon>
        <taxon>Embryophyta</taxon>
        <taxon>Tracheophyta</taxon>
        <taxon>Spermatophyta</taxon>
        <taxon>Magnoliopsida</taxon>
        <taxon>eudicotyledons</taxon>
        <taxon>Gunneridae</taxon>
        <taxon>Pentapetalae</taxon>
        <taxon>asterids</taxon>
        <taxon>campanulids</taxon>
        <taxon>Apiales</taxon>
        <taxon>Apiaceae</taxon>
        <taxon>Apioideae</taxon>
        <taxon>Scandiceae</taxon>
        <taxon>Daucinae</taxon>
        <taxon>Daucus</taxon>
        <taxon>Daucus sect. Daucus</taxon>
    </lineage>
</organism>
<dbReference type="OMA" id="MKKVKHG"/>
<proteinExistence type="predicted"/>
<reference evidence="3" key="2">
    <citation type="submission" date="2022-03" db="EMBL/GenBank/DDBJ databases">
        <title>Draft title - Genomic analysis of global carrot germplasm unveils the trajectory of domestication and the origin of high carotenoid orange carrot.</title>
        <authorList>
            <person name="Iorizzo M."/>
            <person name="Ellison S."/>
            <person name="Senalik D."/>
            <person name="Macko-Podgorni A."/>
            <person name="Grzebelus D."/>
            <person name="Bostan H."/>
            <person name="Rolling W."/>
            <person name="Curaba J."/>
            <person name="Simon P."/>
        </authorList>
    </citation>
    <scope>NUCLEOTIDE SEQUENCE</scope>
    <source>
        <tissue evidence="3">Leaf</tissue>
    </source>
</reference>
<evidence type="ECO:0000313" key="3">
    <source>
        <dbReference type="EMBL" id="WOG88794.1"/>
    </source>
</evidence>
<feature type="compositionally biased region" description="Basic and acidic residues" evidence="1">
    <location>
        <begin position="35"/>
        <end position="44"/>
    </location>
</feature>
<dbReference type="Gramene" id="KZN06274">
    <property type="protein sequence ID" value="KZN06274"/>
    <property type="gene ID" value="DCAR_007111"/>
</dbReference>
<name>A0A166E9R0_DAUCS</name>
<dbReference type="EMBL" id="LNRQ01000002">
    <property type="protein sequence ID" value="KZN06274.1"/>
    <property type="molecule type" value="Genomic_DNA"/>
</dbReference>
<evidence type="ECO:0000313" key="2">
    <source>
        <dbReference type="EMBL" id="KZN06274.1"/>
    </source>
</evidence>
<keyword evidence="4" id="KW-1185">Reference proteome</keyword>
<feature type="region of interest" description="Disordered" evidence="1">
    <location>
        <begin position="1"/>
        <end position="47"/>
    </location>
</feature>